<keyword evidence="2" id="KW-0805">Transcription regulation</keyword>
<evidence type="ECO:0000313" key="6">
    <source>
        <dbReference type="EMBL" id="AEI75380.1"/>
    </source>
</evidence>
<dbReference type="EMBL" id="CP002877">
    <property type="protein sequence ID" value="AEI75380.1"/>
    <property type="molecule type" value="Genomic_DNA"/>
</dbReference>
<dbReference type="PANTHER" id="PTHR30537">
    <property type="entry name" value="HTH-TYPE TRANSCRIPTIONAL REGULATOR"/>
    <property type="match status" value="1"/>
</dbReference>
<reference evidence="6 7" key="1">
    <citation type="journal article" date="2011" name="J. Bacteriol.">
        <title>Complete genome sequence of the type strain Cupriavidus necator N-1.</title>
        <authorList>
            <person name="Poehlein A."/>
            <person name="Kusian B."/>
            <person name="Friedrich B."/>
            <person name="Daniel R."/>
            <person name="Bowien B."/>
        </authorList>
    </citation>
    <scope>NUCLEOTIDE SEQUENCE [LARGE SCALE GENOMIC DNA]</scope>
    <source>
        <strain evidence="7">ATCC 43291 / DSM 13513 / CCUG 52238 / LMG 8453 / N-1</strain>
    </source>
</reference>
<dbReference type="GO" id="GO:0006351">
    <property type="term" value="P:DNA-templated transcription"/>
    <property type="evidence" value="ECO:0007669"/>
    <property type="project" value="TreeGrafter"/>
</dbReference>
<dbReference type="SUPFAM" id="SSF46785">
    <property type="entry name" value="Winged helix' DNA-binding domain"/>
    <property type="match status" value="1"/>
</dbReference>
<dbReference type="PROSITE" id="PS50931">
    <property type="entry name" value="HTH_LYSR"/>
    <property type="match status" value="1"/>
</dbReference>
<dbReference type="KEGG" id="cnc:CNE_1c00100"/>
<evidence type="ECO:0000256" key="3">
    <source>
        <dbReference type="ARBA" id="ARBA00023125"/>
    </source>
</evidence>
<dbReference type="Gene3D" id="1.10.10.10">
    <property type="entry name" value="Winged helix-like DNA-binding domain superfamily/Winged helix DNA-binding domain"/>
    <property type="match status" value="1"/>
</dbReference>
<dbReference type="CDD" id="cd08422">
    <property type="entry name" value="PBP2_CrgA_like"/>
    <property type="match status" value="1"/>
</dbReference>
<protein>
    <submittedName>
        <fullName evidence="6">HTH-typetranscriptional regulator PtxR</fullName>
    </submittedName>
</protein>
<evidence type="ECO:0000256" key="2">
    <source>
        <dbReference type="ARBA" id="ARBA00023015"/>
    </source>
</evidence>
<evidence type="ECO:0000259" key="5">
    <source>
        <dbReference type="PROSITE" id="PS50931"/>
    </source>
</evidence>
<dbReference type="InterPro" id="IPR000847">
    <property type="entry name" value="LysR_HTH_N"/>
</dbReference>
<dbReference type="InterPro" id="IPR036388">
    <property type="entry name" value="WH-like_DNA-bd_sf"/>
</dbReference>
<evidence type="ECO:0000256" key="4">
    <source>
        <dbReference type="ARBA" id="ARBA00023163"/>
    </source>
</evidence>
<evidence type="ECO:0000313" key="7">
    <source>
        <dbReference type="Proteomes" id="UP000006798"/>
    </source>
</evidence>
<dbReference type="Proteomes" id="UP000006798">
    <property type="component" value="Chromosome 1"/>
</dbReference>
<dbReference type="Pfam" id="PF03466">
    <property type="entry name" value="LysR_substrate"/>
    <property type="match status" value="1"/>
</dbReference>
<evidence type="ECO:0000256" key="1">
    <source>
        <dbReference type="ARBA" id="ARBA00009437"/>
    </source>
</evidence>
<sequence length="330" mass="35915">MNFLLDLQAAGDGATNVIDLKMVEAFALVMRHGSLTSAENASGVPKATLRRHLMRLESALGVQLFVRTAGKPVPTEAARDFYANCTRLLGELQAGLEQASLAARELGGGERGHLSIVATSHLSTSYVNHVLRRYVQTHPEVVCHVDLVSDSSAAIGNDIDCYVCSVPRTDLELAARLLGRLTYRLYASQEYVGTHGAPATPSDLARHKLLVQDEQRGEIALRTGDGAWQSLGQLNIAASSNDLWVIKTMAARHHGIALLPEFFVHGEVAAGSLQPILPHWEAPSLPVYCMYPRQRFMNRKLRAFIDMMVDSFGKIESCSYYLVGSASSAG</sequence>
<dbReference type="Pfam" id="PF00126">
    <property type="entry name" value="HTH_1"/>
    <property type="match status" value="1"/>
</dbReference>
<dbReference type="AlphaFoldDB" id="G0ERV2"/>
<dbReference type="InterPro" id="IPR005119">
    <property type="entry name" value="LysR_subst-bd"/>
</dbReference>
<dbReference type="HOGENOM" id="CLU_039613_16_2_4"/>
<proteinExistence type="inferred from homology"/>
<gene>
    <name evidence="6" type="primary">ptxR</name>
    <name evidence="6" type="ordered locus">CNE_1c00100</name>
</gene>
<dbReference type="GO" id="GO:0003700">
    <property type="term" value="F:DNA-binding transcription factor activity"/>
    <property type="evidence" value="ECO:0007669"/>
    <property type="project" value="InterPro"/>
</dbReference>
<accession>G0ERV2</accession>
<organism evidence="6 7">
    <name type="scientific">Cupriavidus necator (strain ATCC 43291 / DSM 13513 / CCUG 52238 / LMG 8453 / N-1)</name>
    <name type="common">Ralstonia eutropha</name>
    <dbReference type="NCBI Taxonomy" id="1042878"/>
    <lineage>
        <taxon>Bacteria</taxon>
        <taxon>Pseudomonadati</taxon>
        <taxon>Pseudomonadota</taxon>
        <taxon>Betaproteobacteria</taxon>
        <taxon>Burkholderiales</taxon>
        <taxon>Burkholderiaceae</taxon>
        <taxon>Cupriavidus</taxon>
    </lineage>
</organism>
<keyword evidence="4" id="KW-0804">Transcription</keyword>
<dbReference type="SUPFAM" id="SSF53850">
    <property type="entry name" value="Periplasmic binding protein-like II"/>
    <property type="match status" value="1"/>
</dbReference>
<name>G0ERV2_CUPNN</name>
<dbReference type="GeneID" id="34308055"/>
<keyword evidence="3" id="KW-0238">DNA-binding</keyword>
<dbReference type="PANTHER" id="PTHR30537:SF68">
    <property type="entry name" value="TRANSCRIPTIONAL REGULATOR-RELATED"/>
    <property type="match status" value="1"/>
</dbReference>
<dbReference type="GO" id="GO:0043565">
    <property type="term" value="F:sequence-specific DNA binding"/>
    <property type="evidence" value="ECO:0007669"/>
    <property type="project" value="TreeGrafter"/>
</dbReference>
<feature type="domain" description="HTH lysR-type" evidence="5">
    <location>
        <begin position="18"/>
        <end position="75"/>
    </location>
</feature>
<dbReference type="Gene3D" id="3.40.190.290">
    <property type="match status" value="1"/>
</dbReference>
<dbReference type="RefSeq" id="WP_013955110.1">
    <property type="nucleotide sequence ID" value="NC_015726.1"/>
</dbReference>
<dbReference type="InterPro" id="IPR036390">
    <property type="entry name" value="WH_DNA-bd_sf"/>
</dbReference>
<dbReference type="InterPro" id="IPR058163">
    <property type="entry name" value="LysR-type_TF_proteobact-type"/>
</dbReference>
<comment type="similarity">
    <text evidence="1">Belongs to the LysR transcriptional regulatory family.</text>
</comment>